<feature type="chain" id="PRO_5013205018" evidence="8">
    <location>
        <begin position="34"/>
        <end position="1111"/>
    </location>
</feature>
<dbReference type="OrthoDB" id="7156875at2"/>
<feature type="region of interest" description="Disordered" evidence="7">
    <location>
        <begin position="347"/>
        <end position="375"/>
    </location>
</feature>
<evidence type="ECO:0000313" key="10">
    <source>
        <dbReference type="EMBL" id="SJZ85445.1"/>
    </source>
</evidence>
<dbReference type="Pfam" id="PF05567">
    <property type="entry name" value="T4P_PilY1"/>
    <property type="match status" value="1"/>
</dbReference>
<dbReference type="GO" id="GO:0009289">
    <property type="term" value="C:pilus"/>
    <property type="evidence" value="ECO:0007669"/>
    <property type="project" value="UniProtKB-SubCell"/>
</dbReference>
<proteinExistence type="inferred from homology"/>
<evidence type="ECO:0000256" key="1">
    <source>
        <dbReference type="ARBA" id="ARBA00004561"/>
    </source>
</evidence>
<name>A0A1T4P1N5_9GAMM</name>
<accession>A0A1T4P1N5</accession>
<evidence type="ECO:0000256" key="5">
    <source>
        <dbReference type="ARBA" id="ARBA00022837"/>
    </source>
</evidence>
<feature type="compositionally biased region" description="Polar residues" evidence="7">
    <location>
        <begin position="347"/>
        <end position="357"/>
    </location>
</feature>
<dbReference type="InterPro" id="IPR015943">
    <property type="entry name" value="WD40/YVTN_repeat-like_dom_sf"/>
</dbReference>
<dbReference type="Proteomes" id="UP000190061">
    <property type="component" value="Unassembled WGS sequence"/>
</dbReference>
<evidence type="ECO:0000313" key="11">
    <source>
        <dbReference type="Proteomes" id="UP000190061"/>
    </source>
</evidence>
<keyword evidence="5" id="KW-0106">Calcium</keyword>
<evidence type="ECO:0000256" key="2">
    <source>
        <dbReference type="ARBA" id="ARBA00008387"/>
    </source>
</evidence>
<feature type="compositionally biased region" description="Polar residues" evidence="7">
    <location>
        <begin position="190"/>
        <end position="205"/>
    </location>
</feature>
<keyword evidence="4" id="KW-0479">Metal-binding</keyword>
<keyword evidence="8" id="KW-0732">Signal</keyword>
<keyword evidence="11" id="KW-1185">Reference proteome</keyword>
<feature type="region of interest" description="Disordered" evidence="7">
    <location>
        <begin position="1081"/>
        <end position="1111"/>
    </location>
</feature>
<reference evidence="10 11" key="1">
    <citation type="submission" date="2017-02" db="EMBL/GenBank/DDBJ databases">
        <authorList>
            <person name="Peterson S.W."/>
        </authorList>
    </citation>
    <scope>NUCLEOTIDE SEQUENCE [LARGE SCALE GENOMIC DNA]</scope>
    <source>
        <strain evidence="10 11">DSM 21749</strain>
    </source>
</reference>
<feature type="region of interest" description="Disordered" evidence="7">
    <location>
        <begin position="190"/>
        <end position="220"/>
    </location>
</feature>
<comment type="similarity">
    <text evidence="2">Belongs to the PilY1 family.</text>
</comment>
<evidence type="ECO:0000256" key="6">
    <source>
        <dbReference type="ARBA" id="ARBA00023263"/>
    </source>
</evidence>
<feature type="signal peptide" evidence="8">
    <location>
        <begin position="1"/>
        <end position="33"/>
    </location>
</feature>
<keyword evidence="6" id="KW-0281">Fimbrium</keyword>
<evidence type="ECO:0000256" key="7">
    <source>
        <dbReference type="SAM" id="MobiDB-lite"/>
    </source>
</evidence>
<dbReference type="AlphaFoldDB" id="A0A1T4P1N5"/>
<dbReference type="InterPro" id="IPR011047">
    <property type="entry name" value="Quinoprotein_ADH-like_sf"/>
</dbReference>
<gene>
    <name evidence="10" type="ORF">SAMN02745674_01038</name>
</gene>
<organism evidence="10 11">
    <name type="scientific">Lysobacter spongiicola DSM 21749</name>
    <dbReference type="NCBI Taxonomy" id="1122188"/>
    <lineage>
        <taxon>Bacteria</taxon>
        <taxon>Pseudomonadati</taxon>
        <taxon>Pseudomonadota</taxon>
        <taxon>Gammaproteobacteria</taxon>
        <taxon>Lysobacterales</taxon>
        <taxon>Lysobacteraceae</taxon>
        <taxon>Novilysobacter</taxon>
    </lineage>
</organism>
<dbReference type="GO" id="GO:0046872">
    <property type="term" value="F:metal ion binding"/>
    <property type="evidence" value="ECO:0007669"/>
    <property type="project" value="UniProtKB-KW"/>
</dbReference>
<protein>
    <submittedName>
        <fullName evidence="10">Type IV pilus assembly protein PilY1</fullName>
    </submittedName>
</protein>
<dbReference type="SUPFAM" id="SSF50998">
    <property type="entry name" value="Quinoprotein alcohol dehydrogenase-like"/>
    <property type="match status" value="1"/>
</dbReference>
<evidence type="ECO:0000259" key="9">
    <source>
        <dbReference type="Pfam" id="PF05567"/>
    </source>
</evidence>
<feature type="region of interest" description="Disordered" evidence="7">
    <location>
        <begin position="570"/>
        <end position="595"/>
    </location>
</feature>
<evidence type="ECO:0000256" key="4">
    <source>
        <dbReference type="ARBA" id="ARBA00022723"/>
    </source>
</evidence>
<sequence>MKSTMTTRPKPRNTFSQVLVVALATLMAMPVHAAVEVPPVPPSSGNGIPPNILFILDDSGSMSYPAMPAERRSNQFSDRIQDKSYVHNVLYYNPDIDYRAWMDWTGSRQSEGTSYGEALADAVYASQPIDLSNMHSCGTSRENDSDIEICGGDQVFFVPKDLTRTDTTYLNNADNYYRFTIKSNLQIIRSDQDGTGNEVRQTPSRSGGKPRRSEQDERNNYATWFSYHRTRMKAAKAGASEAFGGLPEDRYRVGFTTIWGRDKLDIPVGSDNGLFRGDNRETWFGRLFGARSSSTTPLRRALQSAGDYFSSSAVDGPYGGDLNAQGEQFQCRQNFSILTSDGYWNGGSPSSVGNADNTAGDEHRAPDNPDGSAGRIYSYQPAAPYQDNQSDTLADVAMRYWKSDLRPGMENVVPVSVANPAFWQHMVTFSLSIGLSGSTGFDSVDDVPVDYASWPNPHSSNPARIDDLLHAAVNGRGEFVAAADPAAFAEGLKDALGVIANRTSSASNVAASSTSVGSDTKLFQARYLSGDWSGELIAYPVTSSGVNSLSPVWEASEQLPDWGDRRIYTTDSTGAKGSFPTATQQSELGSSSNGHSYADYIKGDDSGETTNNNGDLRARSSLLGDIIHSSPYYAAPTDTVYVGANDGMLHAFNGTNGRERFAYVPRGVDMSELKELAALDYEHRYFVDGPVVVSDRALTQTATHPNGRDLLVGTLGRGGKGVFALDVSNPGGFNATDVLFDTAGDGDMGLVTGAPIIAKLNDGSVSAIFGNGINSTNGRAVLWVINVDNGAVKKVDTGVGGDNGLSAPRGWDSDGDGDVDLLYAGDQKGNLWKFDLSHTNKSQWDVAIGGNNPQPLFTATDASGNPQPITGGVSIGIDPVTYRRWIFFGTGRLLNEDDLWNNDGSPNLSIQSMYGIIDDNAAIGTRAQNDGQGDANGLVERSIETTGAAADGTPVRSFETAVDSIGVNKRGWFIDMLTPPSSQAEGERVIGNPQVMASVLLTSSIIPSQDPCVPGGRGYINALNAFTGASVGEHFFDLDGDGNPSNDQVGGNPVGSIDLGLGMVTDAVLIDNGAGTGYLAAGGSAGGPPEDTPTGVPSASGRISWREMQRR</sequence>
<keyword evidence="3" id="KW-1029">Fimbrium biogenesis</keyword>
<dbReference type="RefSeq" id="WP_143814153.1">
    <property type="nucleotide sequence ID" value="NZ_FUXP01000002.1"/>
</dbReference>
<feature type="domain" description="PilY1 beta-propeller" evidence="9">
    <location>
        <begin position="638"/>
        <end position="940"/>
    </location>
</feature>
<dbReference type="EMBL" id="FUXP01000002">
    <property type="protein sequence ID" value="SJZ85445.1"/>
    <property type="molecule type" value="Genomic_DNA"/>
</dbReference>
<dbReference type="Gene3D" id="2.130.10.10">
    <property type="entry name" value="YVTN repeat-like/Quinoprotein amine dehydrogenase"/>
    <property type="match status" value="1"/>
</dbReference>
<dbReference type="STRING" id="1122188.SAMN02745674_01038"/>
<evidence type="ECO:0000256" key="8">
    <source>
        <dbReference type="SAM" id="SignalP"/>
    </source>
</evidence>
<comment type="subcellular location">
    <subcellularLocation>
        <location evidence="1">Fimbrium</location>
    </subcellularLocation>
</comment>
<dbReference type="InterPro" id="IPR008707">
    <property type="entry name" value="B-propeller_PilY1"/>
</dbReference>
<evidence type="ECO:0000256" key="3">
    <source>
        <dbReference type="ARBA" id="ARBA00022558"/>
    </source>
</evidence>